<gene>
    <name evidence="1" type="ORF">CDAR_386681</name>
</gene>
<dbReference type="EMBL" id="BPLQ01000860">
    <property type="protein sequence ID" value="GIX75806.1"/>
    <property type="molecule type" value="Genomic_DNA"/>
</dbReference>
<dbReference type="AlphaFoldDB" id="A0AAV4MWR2"/>
<comment type="caution">
    <text evidence="1">The sequence shown here is derived from an EMBL/GenBank/DDBJ whole genome shotgun (WGS) entry which is preliminary data.</text>
</comment>
<name>A0AAV4MWR2_9ARAC</name>
<evidence type="ECO:0000313" key="1">
    <source>
        <dbReference type="EMBL" id="GIX75806.1"/>
    </source>
</evidence>
<reference evidence="1 2" key="1">
    <citation type="submission" date="2021-06" db="EMBL/GenBank/DDBJ databases">
        <title>Caerostris darwini draft genome.</title>
        <authorList>
            <person name="Kono N."/>
            <person name="Arakawa K."/>
        </authorList>
    </citation>
    <scope>NUCLEOTIDE SEQUENCE [LARGE SCALE GENOMIC DNA]</scope>
</reference>
<organism evidence="1 2">
    <name type="scientific">Caerostris darwini</name>
    <dbReference type="NCBI Taxonomy" id="1538125"/>
    <lineage>
        <taxon>Eukaryota</taxon>
        <taxon>Metazoa</taxon>
        <taxon>Ecdysozoa</taxon>
        <taxon>Arthropoda</taxon>
        <taxon>Chelicerata</taxon>
        <taxon>Arachnida</taxon>
        <taxon>Araneae</taxon>
        <taxon>Araneomorphae</taxon>
        <taxon>Entelegynae</taxon>
        <taxon>Araneoidea</taxon>
        <taxon>Araneidae</taxon>
        <taxon>Caerostris</taxon>
    </lineage>
</organism>
<proteinExistence type="predicted"/>
<dbReference type="Proteomes" id="UP001054837">
    <property type="component" value="Unassembled WGS sequence"/>
</dbReference>
<evidence type="ECO:0000313" key="2">
    <source>
        <dbReference type="Proteomes" id="UP001054837"/>
    </source>
</evidence>
<sequence length="98" mass="10820">PLVEGSEGLFRLPHLSVSSFWWEMGGRDTGIMADGADAFTASSTCNEAFFQGGEILRSVRRRFVDFLSMRATSFSSTSKIEVMFQGRFREALWGPGGS</sequence>
<accession>A0AAV4MWR2</accession>
<protein>
    <submittedName>
        <fullName evidence="1">Uncharacterized protein</fullName>
    </submittedName>
</protein>
<feature type="non-terminal residue" evidence="1">
    <location>
        <position position="1"/>
    </location>
</feature>
<keyword evidence="2" id="KW-1185">Reference proteome</keyword>